<proteinExistence type="predicted"/>
<dbReference type="AlphaFoldDB" id="A0AAW3NHK9"/>
<organism evidence="1 2">
    <name type="scientific">Burkholderia ubonensis</name>
    <dbReference type="NCBI Taxonomy" id="101571"/>
    <lineage>
        <taxon>Bacteria</taxon>
        <taxon>Pseudomonadati</taxon>
        <taxon>Pseudomonadota</taxon>
        <taxon>Betaproteobacteria</taxon>
        <taxon>Burkholderiales</taxon>
        <taxon>Burkholderiaceae</taxon>
        <taxon>Burkholderia</taxon>
        <taxon>Burkholderia cepacia complex</taxon>
    </lineage>
</organism>
<dbReference type="EMBL" id="LPDO01000009">
    <property type="protein sequence ID" value="KVT62260.1"/>
    <property type="molecule type" value="Genomic_DNA"/>
</dbReference>
<dbReference type="RefSeq" id="WP_059925426.1">
    <property type="nucleotide sequence ID" value="NZ_LPDO01000009.1"/>
</dbReference>
<gene>
    <name evidence="1" type="ORF">WK53_23370</name>
</gene>
<protein>
    <submittedName>
        <fullName evidence="1">Uncharacterized protein</fullName>
    </submittedName>
</protein>
<dbReference type="Proteomes" id="UP000056732">
    <property type="component" value="Unassembled WGS sequence"/>
</dbReference>
<reference evidence="1 2" key="1">
    <citation type="submission" date="2015-11" db="EMBL/GenBank/DDBJ databases">
        <title>Expanding the genomic diversity of Burkholderia species for the development of highly accurate diagnostics.</title>
        <authorList>
            <person name="Sahl J."/>
            <person name="Keim P."/>
            <person name="Wagner D."/>
        </authorList>
    </citation>
    <scope>NUCLEOTIDE SEQUENCE [LARGE SCALE GENOMIC DNA]</scope>
    <source>
        <strain evidence="1 2">MSMB1137WGS</strain>
    </source>
</reference>
<comment type="caution">
    <text evidence="1">The sequence shown here is derived from an EMBL/GenBank/DDBJ whole genome shotgun (WGS) entry which is preliminary data.</text>
</comment>
<accession>A0AAW3NHK9</accession>
<sequence length="71" mass="7400">MQVGLLDLAANHGVEAVLADQLDAVLTAGELPDLQQLCAEFAPRPAQCPEVVVDTPAAALYDILLDEGVTT</sequence>
<evidence type="ECO:0000313" key="1">
    <source>
        <dbReference type="EMBL" id="KVT62260.1"/>
    </source>
</evidence>
<evidence type="ECO:0000313" key="2">
    <source>
        <dbReference type="Proteomes" id="UP000056732"/>
    </source>
</evidence>
<name>A0AAW3NHK9_9BURK</name>